<feature type="domain" description="Nucleoside diphosphate kinase-like" evidence="11">
    <location>
        <begin position="4"/>
        <end position="144"/>
    </location>
</feature>
<dbReference type="InterPro" id="IPR001564">
    <property type="entry name" value="Nucleoside_diP_kinase"/>
</dbReference>
<evidence type="ECO:0000256" key="2">
    <source>
        <dbReference type="ARBA" id="ARBA00022679"/>
    </source>
</evidence>
<dbReference type="SMART" id="SM00562">
    <property type="entry name" value="NDK"/>
    <property type="match status" value="1"/>
</dbReference>
<dbReference type="GO" id="GO:0046872">
    <property type="term" value="F:metal ion binding"/>
    <property type="evidence" value="ECO:0007669"/>
    <property type="project" value="UniProtKB-KW"/>
</dbReference>
<dbReference type="PROSITE" id="PS51374">
    <property type="entry name" value="NDPK_LIKE"/>
    <property type="match status" value="1"/>
</dbReference>
<sequence length="171" mass="20013">MQKLELTLAIIKPHAIKNPIALSYIRNVLRNKFVVVKTKRVSLDKESASKFYEEHVGKFFYNRLITFMASGAIDLHVIAHCNAIELWRRILGPTSVYKGQFKEPNCLRSIFGLSDTRNVAHGSDSLESAAREIKFFFPDFSFYKWHNDDEELYRKGPIIFNNYLFQHVRRL</sequence>
<dbReference type="AlphaFoldDB" id="A0A8S1B0S1"/>
<evidence type="ECO:0000256" key="5">
    <source>
        <dbReference type="ARBA" id="ARBA00022777"/>
    </source>
</evidence>
<comment type="catalytic activity">
    <reaction evidence="10">
        <text>a 2'-deoxyribonucleoside 5'-diphosphate + ATP = a 2'-deoxyribonucleoside 5'-triphosphate + ADP</text>
        <dbReference type="Rhea" id="RHEA:44640"/>
        <dbReference type="ChEBI" id="CHEBI:30616"/>
        <dbReference type="ChEBI" id="CHEBI:61560"/>
        <dbReference type="ChEBI" id="CHEBI:73316"/>
        <dbReference type="ChEBI" id="CHEBI:456216"/>
        <dbReference type="EC" id="2.7.4.6"/>
    </reaction>
</comment>
<evidence type="ECO:0000256" key="1">
    <source>
        <dbReference type="ARBA" id="ARBA00001946"/>
    </source>
</evidence>
<accession>A0A8S1B0S1</accession>
<dbReference type="PROSITE" id="PS00469">
    <property type="entry name" value="NDPK"/>
    <property type="match status" value="1"/>
</dbReference>
<evidence type="ECO:0000256" key="9">
    <source>
        <dbReference type="RuleBase" id="RU004011"/>
    </source>
</evidence>
<evidence type="ECO:0000256" key="3">
    <source>
        <dbReference type="ARBA" id="ARBA00022723"/>
    </source>
</evidence>
<evidence type="ECO:0000313" key="12">
    <source>
        <dbReference type="EMBL" id="CAB3230260.1"/>
    </source>
</evidence>
<keyword evidence="5 10" id="KW-0418">Kinase</keyword>
<dbReference type="OrthoDB" id="25346at2759"/>
<keyword evidence="6 10" id="KW-0067">ATP-binding</keyword>
<dbReference type="Proteomes" id="UP000494106">
    <property type="component" value="Unassembled WGS sequence"/>
</dbReference>
<dbReference type="Gene3D" id="3.30.70.141">
    <property type="entry name" value="Nucleoside diphosphate kinase-like domain"/>
    <property type="match status" value="1"/>
</dbReference>
<evidence type="ECO:0000256" key="6">
    <source>
        <dbReference type="ARBA" id="ARBA00022840"/>
    </source>
</evidence>
<comment type="similarity">
    <text evidence="8 9">Belongs to the NDK family.</text>
</comment>
<dbReference type="PANTHER" id="PTHR46956:SF1">
    <property type="entry name" value="NUCLEOSIDE DIPHOSPHATE KINASE 6"/>
    <property type="match status" value="1"/>
</dbReference>
<feature type="binding site" evidence="8">
    <location>
        <position position="12"/>
    </location>
    <ligand>
        <name>ATP</name>
        <dbReference type="ChEBI" id="CHEBI:30616"/>
    </ligand>
</feature>
<feature type="binding site" evidence="8">
    <location>
        <position position="60"/>
    </location>
    <ligand>
        <name>ATP</name>
        <dbReference type="ChEBI" id="CHEBI:30616"/>
    </ligand>
</feature>
<evidence type="ECO:0000259" key="11">
    <source>
        <dbReference type="SMART" id="SM00562"/>
    </source>
</evidence>
<dbReference type="GO" id="GO:0006241">
    <property type="term" value="P:CTP biosynthetic process"/>
    <property type="evidence" value="ECO:0007669"/>
    <property type="project" value="InterPro"/>
</dbReference>
<dbReference type="InterPro" id="IPR034907">
    <property type="entry name" value="NDK-like_dom"/>
</dbReference>
<dbReference type="PANTHER" id="PTHR46956">
    <property type="entry name" value="NUCLEOSIDE DIPHOSPHATE KINASE 6"/>
    <property type="match status" value="1"/>
</dbReference>
<dbReference type="GO" id="GO:0006228">
    <property type="term" value="P:UTP biosynthetic process"/>
    <property type="evidence" value="ECO:0007669"/>
    <property type="project" value="InterPro"/>
</dbReference>
<dbReference type="Pfam" id="PF00334">
    <property type="entry name" value="NDK"/>
    <property type="match status" value="1"/>
</dbReference>
<dbReference type="PRINTS" id="PR01243">
    <property type="entry name" value="NUCDPKINASE"/>
</dbReference>
<name>A0A8S1B0S1_ARCPL</name>
<evidence type="ECO:0000313" key="14">
    <source>
        <dbReference type="Proteomes" id="UP000494106"/>
    </source>
</evidence>
<dbReference type="InterPro" id="IPR036850">
    <property type="entry name" value="NDK-like_dom_sf"/>
</dbReference>
<evidence type="ECO:0000256" key="10">
    <source>
        <dbReference type="RuleBase" id="RU004013"/>
    </source>
</evidence>
<feature type="binding site" evidence="8">
    <location>
        <position position="94"/>
    </location>
    <ligand>
        <name>ATP</name>
        <dbReference type="ChEBI" id="CHEBI:30616"/>
    </ligand>
</feature>
<gene>
    <name evidence="13" type="ORF">APLA_LOCUS13751</name>
    <name evidence="12" type="ORF">APLA_LOCUS4496</name>
</gene>
<evidence type="ECO:0000313" key="13">
    <source>
        <dbReference type="EMBL" id="CAB3252862.1"/>
    </source>
</evidence>
<feature type="active site" description="Pros-phosphohistidine intermediate" evidence="8">
    <location>
        <position position="121"/>
    </location>
</feature>
<dbReference type="InterPro" id="IPR037994">
    <property type="entry name" value="NDPk6"/>
</dbReference>
<proteinExistence type="inferred from homology"/>
<dbReference type="EMBL" id="CADEBC010000561">
    <property type="protein sequence ID" value="CAB3252862.1"/>
    <property type="molecule type" value="Genomic_DNA"/>
</dbReference>
<organism evidence="13 14">
    <name type="scientific">Arctia plantaginis</name>
    <name type="common">Wood tiger moth</name>
    <name type="synonym">Phalaena plantaginis</name>
    <dbReference type="NCBI Taxonomy" id="874455"/>
    <lineage>
        <taxon>Eukaryota</taxon>
        <taxon>Metazoa</taxon>
        <taxon>Ecdysozoa</taxon>
        <taxon>Arthropoda</taxon>
        <taxon>Hexapoda</taxon>
        <taxon>Insecta</taxon>
        <taxon>Pterygota</taxon>
        <taxon>Neoptera</taxon>
        <taxon>Endopterygota</taxon>
        <taxon>Lepidoptera</taxon>
        <taxon>Glossata</taxon>
        <taxon>Ditrysia</taxon>
        <taxon>Noctuoidea</taxon>
        <taxon>Erebidae</taxon>
        <taxon>Arctiinae</taxon>
        <taxon>Arctia</taxon>
    </lineage>
</organism>
<keyword evidence="4 10" id="KW-0547">Nucleotide-binding</keyword>
<dbReference type="GO" id="GO:0004550">
    <property type="term" value="F:nucleoside diphosphate kinase activity"/>
    <property type="evidence" value="ECO:0007669"/>
    <property type="project" value="UniProtKB-EC"/>
</dbReference>
<dbReference type="InterPro" id="IPR023005">
    <property type="entry name" value="Nucleoside_diP_kinase_AS"/>
</dbReference>
<evidence type="ECO:0000256" key="8">
    <source>
        <dbReference type="PROSITE-ProRule" id="PRU00706"/>
    </source>
</evidence>
<feature type="binding site" evidence="8">
    <location>
        <position position="108"/>
    </location>
    <ligand>
        <name>ATP</name>
        <dbReference type="ChEBI" id="CHEBI:30616"/>
    </ligand>
</feature>
<reference evidence="14 15" key="1">
    <citation type="submission" date="2020-04" db="EMBL/GenBank/DDBJ databases">
        <authorList>
            <person name="Wallbank WR R."/>
            <person name="Pardo Diaz C."/>
            <person name="Kozak K."/>
            <person name="Martin S."/>
            <person name="Jiggins C."/>
            <person name="Moest M."/>
            <person name="Warren A I."/>
            <person name="Byers J.R.P. K."/>
            <person name="Montejo-Kovacevich G."/>
            <person name="Yen C E."/>
        </authorList>
    </citation>
    <scope>NUCLEOTIDE SEQUENCE [LARGE SCALE GENOMIC DNA]</scope>
</reference>
<keyword evidence="3" id="KW-0479">Metal-binding</keyword>
<comment type="cofactor">
    <cofactor evidence="1">
        <name>Mg(2+)</name>
        <dbReference type="ChEBI" id="CHEBI:18420"/>
    </cofactor>
</comment>
<protein>
    <recommendedName>
        <fullName evidence="10">Nucleoside diphosphate kinase</fullName>
        <ecNumber evidence="10">2.7.4.6</ecNumber>
    </recommendedName>
</protein>
<comment type="caution">
    <text evidence="13">The sequence shown here is derived from an EMBL/GenBank/DDBJ whole genome shotgun (WGS) entry which is preliminary data.</text>
</comment>
<feature type="binding site" evidence="8">
    <location>
        <position position="118"/>
    </location>
    <ligand>
        <name>ATP</name>
        <dbReference type="ChEBI" id="CHEBI:30616"/>
    </ligand>
</feature>
<keyword evidence="2 10" id="KW-0808">Transferase</keyword>
<dbReference type="EMBL" id="CADEBD010000287">
    <property type="protein sequence ID" value="CAB3230260.1"/>
    <property type="molecule type" value="Genomic_DNA"/>
</dbReference>
<feature type="binding site" evidence="8">
    <location>
        <position position="88"/>
    </location>
    <ligand>
        <name>ATP</name>
        <dbReference type="ChEBI" id="CHEBI:30616"/>
    </ligand>
</feature>
<evidence type="ECO:0000256" key="4">
    <source>
        <dbReference type="ARBA" id="ARBA00022741"/>
    </source>
</evidence>
<evidence type="ECO:0000313" key="15">
    <source>
        <dbReference type="Proteomes" id="UP000494256"/>
    </source>
</evidence>
<dbReference type="Proteomes" id="UP000494256">
    <property type="component" value="Unassembled WGS sequence"/>
</dbReference>
<dbReference type="EC" id="2.7.4.6" evidence="10"/>
<dbReference type="GO" id="GO:0006183">
    <property type="term" value="P:GTP biosynthetic process"/>
    <property type="evidence" value="ECO:0007669"/>
    <property type="project" value="InterPro"/>
</dbReference>
<dbReference type="SUPFAM" id="SSF54919">
    <property type="entry name" value="Nucleoside diphosphate kinase, NDK"/>
    <property type="match status" value="1"/>
</dbReference>
<evidence type="ECO:0000256" key="7">
    <source>
        <dbReference type="ARBA" id="ARBA00022842"/>
    </source>
</evidence>
<keyword evidence="7" id="KW-0460">Magnesium</keyword>
<keyword evidence="14" id="KW-1185">Reference proteome</keyword>
<dbReference type="GO" id="GO:0005524">
    <property type="term" value="F:ATP binding"/>
    <property type="evidence" value="ECO:0007669"/>
    <property type="project" value="UniProtKB-KW"/>
</dbReference>